<dbReference type="AlphaFoldDB" id="A0A0F9LCH4"/>
<comment type="caution">
    <text evidence="1">The sequence shown here is derived from an EMBL/GenBank/DDBJ whole genome shotgun (WGS) entry which is preliminary data.</text>
</comment>
<protein>
    <submittedName>
        <fullName evidence="1">Uncharacterized protein</fullName>
    </submittedName>
</protein>
<evidence type="ECO:0000313" key="1">
    <source>
        <dbReference type="EMBL" id="KKM25180.1"/>
    </source>
</evidence>
<organism evidence="1">
    <name type="scientific">marine sediment metagenome</name>
    <dbReference type="NCBI Taxonomy" id="412755"/>
    <lineage>
        <taxon>unclassified sequences</taxon>
        <taxon>metagenomes</taxon>
        <taxon>ecological metagenomes</taxon>
    </lineage>
</organism>
<dbReference type="EMBL" id="LAZR01012771">
    <property type="protein sequence ID" value="KKM25180.1"/>
    <property type="molecule type" value="Genomic_DNA"/>
</dbReference>
<name>A0A0F9LCH4_9ZZZZ</name>
<accession>A0A0F9LCH4</accession>
<proteinExistence type="predicted"/>
<reference evidence="1" key="1">
    <citation type="journal article" date="2015" name="Nature">
        <title>Complex archaea that bridge the gap between prokaryotes and eukaryotes.</title>
        <authorList>
            <person name="Spang A."/>
            <person name="Saw J.H."/>
            <person name="Jorgensen S.L."/>
            <person name="Zaremba-Niedzwiedzka K."/>
            <person name="Martijn J."/>
            <person name="Lind A.E."/>
            <person name="van Eijk R."/>
            <person name="Schleper C."/>
            <person name="Guy L."/>
            <person name="Ettema T.J."/>
        </authorList>
    </citation>
    <scope>NUCLEOTIDE SEQUENCE</scope>
</reference>
<sequence>MSKFTIKPSTPSTPPTLVTLEESLEGQVDIMAHALDGESYRIAAIGDGKLHLFKMDVAVAERVGLELDHSRYPHITWV</sequence>
<gene>
    <name evidence="1" type="ORF">LCGC14_1597630</name>
</gene>